<accession>A0A1Y3PW28</accession>
<dbReference type="PANTHER" id="PTHR46211">
    <property type="entry name" value="GLYCEROPHOSPHORYL DIESTER PHOSPHODIESTERASE"/>
    <property type="match status" value="1"/>
</dbReference>
<dbReference type="PANTHER" id="PTHR46211:SF1">
    <property type="entry name" value="GLYCEROPHOSPHODIESTER PHOSPHODIESTERASE, CYTOPLASMIC"/>
    <property type="match status" value="1"/>
</dbReference>
<organism evidence="3 4">
    <name type="scientific">Bacillus thermozeamaize</name>
    <dbReference type="NCBI Taxonomy" id="230954"/>
    <lineage>
        <taxon>Bacteria</taxon>
        <taxon>Bacillati</taxon>
        <taxon>Bacillota</taxon>
        <taxon>Bacilli</taxon>
        <taxon>Bacillales</taxon>
        <taxon>Bacillaceae</taxon>
        <taxon>Bacillus</taxon>
    </lineage>
</organism>
<evidence type="ECO:0000313" key="4">
    <source>
        <dbReference type="Proteomes" id="UP000196475"/>
    </source>
</evidence>
<dbReference type="InterPro" id="IPR030395">
    <property type="entry name" value="GP_PDE_dom"/>
</dbReference>
<reference evidence="4" key="1">
    <citation type="submission" date="2016-06" db="EMBL/GenBank/DDBJ databases">
        <authorList>
            <person name="Nascimento L."/>
            <person name="Pereira R.V."/>
            <person name="Martins L.F."/>
            <person name="Quaggio R.B."/>
            <person name="Silva A.M."/>
            <person name="Setubal J.C."/>
        </authorList>
    </citation>
    <scope>NUCLEOTIDE SEQUENCE [LARGE SCALE GENOMIC DNA]</scope>
</reference>
<dbReference type="AlphaFoldDB" id="A0A1Y3PW28"/>
<dbReference type="Proteomes" id="UP000196475">
    <property type="component" value="Unassembled WGS sequence"/>
</dbReference>
<proteinExistence type="predicted"/>
<protein>
    <recommendedName>
        <fullName evidence="2">GP-PDE domain-containing protein</fullName>
    </recommendedName>
</protein>
<evidence type="ECO:0000313" key="3">
    <source>
        <dbReference type="EMBL" id="OUM88549.1"/>
    </source>
</evidence>
<name>A0A1Y3PW28_9BACI</name>
<dbReference type="PROSITE" id="PS51704">
    <property type="entry name" value="GP_PDE"/>
    <property type="match status" value="1"/>
</dbReference>
<dbReference type="SUPFAM" id="SSF51695">
    <property type="entry name" value="PLC-like phosphodiesterases"/>
    <property type="match status" value="1"/>
</dbReference>
<sequence length="251" mass="27717">MSVKIIGHRGDPEHAPENTMASFKKAIQAGVDGIELDVHMSRDRTLVVHHDETVMTPDGERPIAHLTWSQLKAIPGGAGERMPALTEVLRWAKRKGVWLNLELKGGPGRYPGMEQAVHRLVKAHGLINQVLISSFHAGMLQALKRMDPGVSVGLLHYTDGFDPLGTALRIGAQALHPFFTSVSPQLVNDCHRVGLNVYPWTVDDLHLAKGLIQMGVDGIITNTPKQMVRLRDQLQRSPRRKKGRSGEGKRL</sequence>
<dbReference type="GO" id="GO:0006629">
    <property type="term" value="P:lipid metabolic process"/>
    <property type="evidence" value="ECO:0007669"/>
    <property type="project" value="InterPro"/>
</dbReference>
<comment type="caution">
    <text evidence="3">The sequence shown here is derived from an EMBL/GenBank/DDBJ whole genome shotgun (WGS) entry which is preliminary data.</text>
</comment>
<feature type="domain" description="GP-PDE" evidence="2">
    <location>
        <begin position="3"/>
        <end position="231"/>
    </location>
</feature>
<dbReference type="GO" id="GO:0008081">
    <property type="term" value="F:phosphoric diester hydrolase activity"/>
    <property type="evidence" value="ECO:0007669"/>
    <property type="project" value="InterPro"/>
</dbReference>
<dbReference type="EMBL" id="LZRT01000060">
    <property type="protein sequence ID" value="OUM88549.1"/>
    <property type="molecule type" value="Genomic_DNA"/>
</dbReference>
<dbReference type="Pfam" id="PF03009">
    <property type="entry name" value="GDPD"/>
    <property type="match status" value="1"/>
</dbReference>
<evidence type="ECO:0000256" key="1">
    <source>
        <dbReference type="SAM" id="MobiDB-lite"/>
    </source>
</evidence>
<evidence type="ECO:0000259" key="2">
    <source>
        <dbReference type="PROSITE" id="PS51704"/>
    </source>
</evidence>
<gene>
    <name evidence="3" type="ORF">BAA01_05500</name>
</gene>
<feature type="region of interest" description="Disordered" evidence="1">
    <location>
        <begin position="232"/>
        <end position="251"/>
    </location>
</feature>
<dbReference type="Gene3D" id="3.20.20.190">
    <property type="entry name" value="Phosphatidylinositol (PI) phosphodiesterase"/>
    <property type="match status" value="1"/>
</dbReference>
<dbReference type="InterPro" id="IPR017946">
    <property type="entry name" value="PLC-like_Pdiesterase_TIM-brl"/>
</dbReference>